<evidence type="ECO:0000313" key="5">
    <source>
        <dbReference type="EMBL" id="GAX14064.1"/>
    </source>
</evidence>
<keyword evidence="6" id="KW-1185">Reference proteome</keyword>
<evidence type="ECO:0000313" key="6">
    <source>
        <dbReference type="Proteomes" id="UP000198406"/>
    </source>
</evidence>
<gene>
    <name evidence="5" type="ORF">FisN_5Lh009</name>
</gene>
<dbReference type="GO" id="GO:0005783">
    <property type="term" value="C:endoplasmic reticulum"/>
    <property type="evidence" value="ECO:0007669"/>
    <property type="project" value="TreeGrafter"/>
</dbReference>
<sequence length="217" mass="23943">MKWTIATFIGAAAVAQAIELTPENFDAETAGKTVFIKYFAPWCGHCKKLKPDWDKLMEEFNSNPTQLIADVDCTAEGKPLCDAVGVRGYPTLKWGDPSALEDYQGGRDYETLKAFAEKNLKPVCSPANIDLCDADKKAQIEKLLAMPDAELEKSIQENVDAMKKIEDEFNEFVQGLQKQYQDATSKKEADLAAIKDSGFGLMKAVKAHKAKGAKDEL</sequence>
<dbReference type="PROSITE" id="PS51352">
    <property type="entry name" value="THIOREDOXIN_2"/>
    <property type="match status" value="1"/>
</dbReference>
<dbReference type="Pfam" id="PF00085">
    <property type="entry name" value="Thioredoxin"/>
    <property type="match status" value="1"/>
</dbReference>
<proteinExistence type="inferred from homology"/>
<feature type="chain" id="PRO_5012351345" evidence="3">
    <location>
        <begin position="18"/>
        <end position="217"/>
    </location>
</feature>
<feature type="signal peptide" evidence="3">
    <location>
        <begin position="1"/>
        <end position="17"/>
    </location>
</feature>
<name>A0A1Z5JJ97_FISSO</name>
<evidence type="ECO:0000256" key="2">
    <source>
        <dbReference type="ARBA" id="ARBA00022729"/>
    </source>
</evidence>
<organism evidence="5 6">
    <name type="scientific">Fistulifera solaris</name>
    <name type="common">Oleaginous diatom</name>
    <dbReference type="NCBI Taxonomy" id="1519565"/>
    <lineage>
        <taxon>Eukaryota</taxon>
        <taxon>Sar</taxon>
        <taxon>Stramenopiles</taxon>
        <taxon>Ochrophyta</taxon>
        <taxon>Bacillariophyta</taxon>
        <taxon>Bacillariophyceae</taxon>
        <taxon>Bacillariophycidae</taxon>
        <taxon>Naviculales</taxon>
        <taxon>Naviculaceae</taxon>
        <taxon>Fistulifera</taxon>
    </lineage>
</organism>
<dbReference type="OrthoDB" id="72053at2759"/>
<protein>
    <submittedName>
        <fullName evidence="5">Thioredoxin domain-containing protein 5</fullName>
    </submittedName>
</protein>
<comment type="caution">
    <text evidence="5">The sequence shown here is derived from an EMBL/GenBank/DDBJ whole genome shotgun (WGS) entry which is preliminary data.</text>
</comment>
<dbReference type="PANTHER" id="PTHR45672:SF3">
    <property type="entry name" value="THIOREDOXIN DOMAIN-CONTAINING PROTEIN 5"/>
    <property type="match status" value="1"/>
</dbReference>
<dbReference type="InterPro" id="IPR017937">
    <property type="entry name" value="Thioredoxin_CS"/>
</dbReference>
<keyword evidence="2 3" id="KW-0732">Signal</keyword>
<accession>A0A1Z5JJ97</accession>
<reference evidence="5 6" key="1">
    <citation type="journal article" date="2015" name="Plant Cell">
        <title>Oil accumulation by the oleaginous diatom Fistulifera solaris as revealed by the genome and transcriptome.</title>
        <authorList>
            <person name="Tanaka T."/>
            <person name="Maeda Y."/>
            <person name="Veluchamy A."/>
            <person name="Tanaka M."/>
            <person name="Abida H."/>
            <person name="Marechal E."/>
            <person name="Bowler C."/>
            <person name="Muto M."/>
            <person name="Sunaga Y."/>
            <person name="Tanaka M."/>
            <person name="Yoshino T."/>
            <person name="Taniguchi T."/>
            <person name="Fukuda Y."/>
            <person name="Nemoto M."/>
            <person name="Matsumoto M."/>
            <person name="Wong P.S."/>
            <person name="Aburatani S."/>
            <person name="Fujibuchi W."/>
        </authorList>
    </citation>
    <scope>NUCLEOTIDE SEQUENCE [LARGE SCALE GENOMIC DNA]</scope>
    <source>
        <strain evidence="5 6">JPCC DA0580</strain>
    </source>
</reference>
<dbReference type="InParanoid" id="A0A1Z5JJ97"/>
<dbReference type="SUPFAM" id="SSF52833">
    <property type="entry name" value="Thioredoxin-like"/>
    <property type="match status" value="1"/>
</dbReference>
<dbReference type="Gene3D" id="3.40.30.10">
    <property type="entry name" value="Glutaredoxin"/>
    <property type="match status" value="1"/>
</dbReference>
<dbReference type="EMBL" id="BDSP01000074">
    <property type="protein sequence ID" value="GAX14064.1"/>
    <property type="molecule type" value="Genomic_DNA"/>
</dbReference>
<dbReference type="PANTHER" id="PTHR45672">
    <property type="entry name" value="PROTEIN DISULFIDE-ISOMERASE C17H9.14C-RELATED"/>
    <property type="match status" value="1"/>
</dbReference>
<evidence type="ECO:0000259" key="4">
    <source>
        <dbReference type="PROSITE" id="PS51352"/>
    </source>
</evidence>
<dbReference type="InterPro" id="IPR051063">
    <property type="entry name" value="PDI"/>
</dbReference>
<dbReference type="InterPro" id="IPR013766">
    <property type="entry name" value="Thioredoxin_domain"/>
</dbReference>
<comment type="similarity">
    <text evidence="1">Belongs to the protein disulfide isomerase family.</text>
</comment>
<feature type="domain" description="Thioredoxin" evidence="4">
    <location>
        <begin position="7"/>
        <end position="121"/>
    </location>
</feature>
<dbReference type="PROSITE" id="PS00194">
    <property type="entry name" value="THIOREDOXIN_1"/>
    <property type="match status" value="1"/>
</dbReference>
<dbReference type="GO" id="GO:0003756">
    <property type="term" value="F:protein disulfide isomerase activity"/>
    <property type="evidence" value="ECO:0007669"/>
    <property type="project" value="TreeGrafter"/>
</dbReference>
<dbReference type="InterPro" id="IPR036249">
    <property type="entry name" value="Thioredoxin-like_sf"/>
</dbReference>
<evidence type="ECO:0000256" key="3">
    <source>
        <dbReference type="SAM" id="SignalP"/>
    </source>
</evidence>
<evidence type="ECO:0000256" key="1">
    <source>
        <dbReference type="ARBA" id="ARBA00006347"/>
    </source>
</evidence>
<dbReference type="AlphaFoldDB" id="A0A1Z5JJ97"/>
<dbReference type="Proteomes" id="UP000198406">
    <property type="component" value="Unassembled WGS sequence"/>
</dbReference>
<dbReference type="GO" id="GO:0006457">
    <property type="term" value="P:protein folding"/>
    <property type="evidence" value="ECO:0007669"/>
    <property type="project" value="TreeGrafter"/>
</dbReference>